<dbReference type="Gene3D" id="3.30.70.270">
    <property type="match status" value="1"/>
</dbReference>
<feature type="transmembrane region" description="Helical" evidence="1">
    <location>
        <begin position="251"/>
        <end position="270"/>
    </location>
</feature>
<feature type="transmembrane region" description="Helical" evidence="1">
    <location>
        <begin position="12"/>
        <end position="32"/>
    </location>
</feature>
<evidence type="ECO:0000256" key="1">
    <source>
        <dbReference type="SAM" id="Phobius"/>
    </source>
</evidence>
<evidence type="ECO:0000313" key="4">
    <source>
        <dbReference type="Proteomes" id="UP000005309"/>
    </source>
</evidence>
<dbReference type="InterPro" id="IPR000160">
    <property type="entry name" value="GGDEF_dom"/>
</dbReference>
<dbReference type="Pfam" id="PF00990">
    <property type="entry name" value="GGDEF"/>
    <property type="match status" value="1"/>
</dbReference>
<dbReference type="GO" id="GO:0052621">
    <property type="term" value="F:diguanylate cyclase activity"/>
    <property type="evidence" value="ECO:0007669"/>
    <property type="project" value="TreeGrafter"/>
</dbReference>
<evidence type="ECO:0000259" key="2">
    <source>
        <dbReference type="PROSITE" id="PS50887"/>
    </source>
</evidence>
<dbReference type="PANTHER" id="PTHR45138">
    <property type="entry name" value="REGULATORY COMPONENTS OF SENSORY TRANSDUCTION SYSTEM"/>
    <property type="match status" value="1"/>
</dbReference>
<dbReference type="InterPro" id="IPR043128">
    <property type="entry name" value="Rev_trsase/Diguanyl_cyclase"/>
</dbReference>
<feature type="transmembrane region" description="Helical" evidence="1">
    <location>
        <begin position="184"/>
        <end position="205"/>
    </location>
</feature>
<feature type="transmembrane region" description="Helical" evidence="1">
    <location>
        <begin position="364"/>
        <end position="385"/>
    </location>
</feature>
<sequence length="573" mass="64758">MTHIRSFLHGNVWTFLCLALLTAVILCTWQMLATPLDPRLTAEYAVIEDMALPDRENFRADDLVWHPYSYPTRPPIPEGIHTVCLSWKIPYAPHFLGRNMLFSTANQDVCVYLGSDLVYRYGDWTEHGTVTGRNFHCVHLSDAMAGQRLTLLLHSDQPRWLGTVDYLTFDTTEQFLTSVSLTSATYAAAFSIALAMIAFLTINLSRRTPSDALRRTQIYLIACLAASMLWTAGISSFFPRIVGLPLLWWELHLTMLYVMPITWALLVHEIVAPHYRTQVQKILYALAAAFAAAAVFEMGGKSGYTALLYFYYPFLLAASLGLIYFLARSHWEFHPACRYGTFAVAASTLFCVIDALHWKYHLLSGMLSVTIFSIYAMVPLIFHVIRLQMMEQAAMVRKNEVLALELAASQSAAQRDFLTGCYNRHQLESGFENFAELARERGFKFSFAIFDIDHFKTINDTRGHLAGDHVLKEIAGIIHDEIDRRHLFIRYGGDEFVLLGLHYDLDAMVAFCDHLRGILEHRLGGVTLSFGVSTWHGADDPLSDLIARADRALYRSKKKGRNTVSAESEIDAA</sequence>
<dbReference type="RefSeq" id="WP_006690813.1">
    <property type="nucleotide sequence ID" value="NZ_GG694007.1"/>
</dbReference>
<dbReference type="STRING" id="638302.HMPREF0908_0550"/>
<gene>
    <name evidence="3" type="ORF">HMPREF0908_0550</name>
</gene>
<dbReference type="CDD" id="cd01949">
    <property type="entry name" value="GGDEF"/>
    <property type="match status" value="1"/>
</dbReference>
<dbReference type="AlphaFoldDB" id="C4V1U7"/>
<dbReference type="SMART" id="SM00267">
    <property type="entry name" value="GGDEF"/>
    <property type="match status" value="1"/>
</dbReference>
<protein>
    <submittedName>
        <fullName evidence="3">Diguanylate cyclase (GGDEF) domain protein</fullName>
    </submittedName>
</protein>
<evidence type="ECO:0000313" key="3">
    <source>
        <dbReference type="EMBL" id="EEQ49234.1"/>
    </source>
</evidence>
<comment type="caution">
    <text evidence="3">The sequence shown here is derived from an EMBL/GenBank/DDBJ whole genome shotgun (WGS) entry which is preliminary data.</text>
</comment>
<dbReference type="NCBIfam" id="TIGR00254">
    <property type="entry name" value="GGDEF"/>
    <property type="match status" value="1"/>
</dbReference>
<feature type="transmembrane region" description="Helical" evidence="1">
    <location>
        <begin position="217"/>
        <end position="239"/>
    </location>
</feature>
<dbReference type="OrthoDB" id="1674430at2"/>
<dbReference type="PANTHER" id="PTHR45138:SF9">
    <property type="entry name" value="DIGUANYLATE CYCLASE DGCM-RELATED"/>
    <property type="match status" value="1"/>
</dbReference>
<proteinExistence type="predicted"/>
<dbReference type="InterPro" id="IPR050469">
    <property type="entry name" value="Diguanylate_Cyclase"/>
</dbReference>
<keyword evidence="1" id="KW-1133">Transmembrane helix</keyword>
<name>C4V1U7_9FIRM</name>
<feature type="domain" description="GGDEF" evidence="2">
    <location>
        <begin position="443"/>
        <end position="569"/>
    </location>
</feature>
<keyword evidence="1" id="KW-0472">Membrane</keyword>
<dbReference type="HOGENOM" id="CLU_032807_0_0_9"/>
<dbReference type="eggNOG" id="COG3706">
    <property type="taxonomic scope" value="Bacteria"/>
</dbReference>
<dbReference type="Proteomes" id="UP000005309">
    <property type="component" value="Unassembled WGS sequence"/>
</dbReference>
<accession>C4V1U7</accession>
<dbReference type="SUPFAM" id="SSF55073">
    <property type="entry name" value="Nucleotide cyclase"/>
    <property type="match status" value="1"/>
</dbReference>
<dbReference type="InterPro" id="IPR029787">
    <property type="entry name" value="Nucleotide_cyclase"/>
</dbReference>
<keyword evidence="1" id="KW-0812">Transmembrane</keyword>
<feature type="transmembrane region" description="Helical" evidence="1">
    <location>
        <begin position="339"/>
        <end position="358"/>
    </location>
</feature>
<organism evidence="3 4">
    <name type="scientific">Selenomonas flueggei ATCC 43531</name>
    <dbReference type="NCBI Taxonomy" id="638302"/>
    <lineage>
        <taxon>Bacteria</taxon>
        <taxon>Bacillati</taxon>
        <taxon>Bacillota</taxon>
        <taxon>Negativicutes</taxon>
        <taxon>Selenomonadales</taxon>
        <taxon>Selenomonadaceae</taxon>
        <taxon>Selenomonas</taxon>
    </lineage>
</organism>
<keyword evidence="4" id="KW-1185">Reference proteome</keyword>
<dbReference type="EMBL" id="ACLA01000006">
    <property type="protein sequence ID" value="EEQ49234.1"/>
    <property type="molecule type" value="Genomic_DNA"/>
</dbReference>
<feature type="transmembrane region" description="Helical" evidence="1">
    <location>
        <begin position="306"/>
        <end position="327"/>
    </location>
</feature>
<dbReference type="PROSITE" id="PS50887">
    <property type="entry name" value="GGDEF"/>
    <property type="match status" value="1"/>
</dbReference>
<reference evidence="3 4" key="1">
    <citation type="submission" date="2009-04" db="EMBL/GenBank/DDBJ databases">
        <authorList>
            <person name="Qin X."/>
            <person name="Bachman B."/>
            <person name="Battles P."/>
            <person name="Bell A."/>
            <person name="Bess C."/>
            <person name="Bickham C."/>
            <person name="Chaboub L."/>
            <person name="Chen D."/>
            <person name="Coyle M."/>
            <person name="Deiros D.R."/>
            <person name="Dinh H."/>
            <person name="Forbes L."/>
            <person name="Fowler G."/>
            <person name="Francisco L."/>
            <person name="Fu Q."/>
            <person name="Gubbala S."/>
            <person name="Hale W."/>
            <person name="Han Y."/>
            <person name="Hemphill L."/>
            <person name="Highlander S.K."/>
            <person name="Hirani K."/>
            <person name="Hogues M."/>
            <person name="Jackson L."/>
            <person name="Jakkamsetti A."/>
            <person name="Javaid M."/>
            <person name="Jiang H."/>
            <person name="Korchina V."/>
            <person name="Kovar C."/>
            <person name="Lara F."/>
            <person name="Lee S."/>
            <person name="Mata R."/>
            <person name="Mathew T."/>
            <person name="Moen C."/>
            <person name="Morales K."/>
            <person name="Munidasa M."/>
            <person name="Nazareth L."/>
            <person name="Ngo R."/>
            <person name="Nguyen L."/>
            <person name="Okwuonu G."/>
            <person name="Ongeri F."/>
            <person name="Patil S."/>
            <person name="Petrosino J."/>
            <person name="Pham C."/>
            <person name="Pham P."/>
            <person name="Pu L.-L."/>
            <person name="Puazo M."/>
            <person name="Raj R."/>
            <person name="Reid J."/>
            <person name="Rouhana J."/>
            <person name="Saada N."/>
            <person name="Shang Y."/>
            <person name="Simmons D."/>
            <person name="Thornton R."/>
            <person name="Warren J."/>
            <person name="Weissenberger G."/>
            <person name="Zhang J."/>
            <person name="Zhang L."/>
            <person name="Zhou C."/>
            <person name="Zhu D."/>
            <person name="Muzny D."/>
            <person name="Worley K."/>
            <person name="Gibbs R."/>
        </authorList>
    </citation>
    <scope>NUCLEOTIDE SEQUENCE [LARGE SCALE GENOMIC DNA]</scope>
    <source>
        <strain evidence="3 4">ATCC 43531</strain>
    </source>
</reference>
<feature type="transmembrane region" description="Helical" evidence="1">
    <location>
        <begin position="282"/>
        <end position="300"/>
    </location>
</feature>